<evidence type="ECO:0000259" key="1">
    <source>
        <dbReference type="Pfam" id="PF00128"/>
    </source>
</evidence>
<dbReference type="Pfam" id="PF00128">
    <property type="entry name" value="Alpha-amylase"/>
    <property type="match status" value="1"/>
</dbReference>
<dbReference type="RefSeq" id="XP_022776898.1">
    <property type="nucleotide sequence ID" value="XM_022921163.1"/>
</dbReference>
<dbReference type="KEGG" id="dzi:111318356"/>
<sequence>MLVNHMIHGLYPGAVTIGEDNEFGVWEIFWPNNADDSPAIPLGSQVKIRMETPSGIKDSILAWIKFYVQALGEIPYNGIYYDSPKEVSCGKLFAPSSCFGTPDDLKSLIDRAHKLGLLVIMDIVHSHASNNVLDGLNVFDGTDAHYFHSGSKGHHWMWDSRPFNYGSWEVQRFLLSNARWWLEEYKFDRFRFDVVTSMIYTHHGLQRSRTDGTFGSSIIGNYNEYFGYATDVDAVVYLMLVNHMIHGLYPEVVTIGEDNEFGVWEIFWLIVLMVHQQFPMVLK</sequence>
<accession>A0A6P6BIL4</accession>
<organism evidence="2 4">
    <name type="scientific">Durio zibethinus</name>
    <name type="common">Durian</name>
    <dbReference type="NCBI Taxonomy" id="66656"/>
    <lineage>
        <taxon>Eukaryota</taxon>
        <taxon>Viridiplantae</taxon>
        <taxon>Streptophyta</taxon>
        <taxon>Embryophyta</taxon>
        <taxon>Tracheophyta</taxon>
        <taxon>Spermatophyta</taxon>
        <taxon>Magnoliopsida</taxon>
        <taxon>eudicotyledons</taxon>
        <taxon>Gunneridae</taxon>
        <taxon>Pentapetalae</taxon>
        <taxon>rosids</taxon>
        <taxon>malvids</taxon>
        <taxon>Malvales</taxon>
        <taxon>Malvaceae</taxon>
        <taxon>Helicteroideae</taxon>
        <taxon>Durio</taxon>
    </lineage>
</organism>
<evidence type="ECO:0000313" key="4">
    <source>
        <dbReference type="RefSeq" id="XP_022776911.1"/>
    </source>
</evidence>
<dbReference type="Gene3D" id="2.60.40.10">
    <property type="entry name" value="Immunoglobulins"/>
    <property type="match status" value="1"/>
</dbReference>
<dbReference type="SUPFAM" id="SSF51445">
    <property type="entry name" value="(Trans)glycosidases"/>
    <property type="match status" value="1"/>
</dbReference>
<evidence type="ECO:0000313" key="2">
    <source>
        <dbReference type="Proteomes" id="UP000515121"/>
    </source>
</evidence>
<proteinExistence type="predicted"/>
<dbReference type="Gene3D" id="3.20.20.80">
    <property type="entry name" value="Glycosidases"/>
    <property type="match status" value="1"/>
</dbReference>
<evidence type="ECO:0000313" key="3">
    <source>
        <dbReference type="RefSeq" id="XP_022776898.1"/>
    </source>
</evidence>
<dbReference type="InterPro" id="IPR006047">
    <property type="entry name" value="GH13_cat_dom"/>
</dbReference>
<name>A0A6P6BIL4_DURZI</name>
<dbReference type="Proteomes" id="UP000515121">
    <property type="component" value="Unplaced"/>
</dbReference>
<reference evidence="3 4" key="1">
    <citation type="submission" date="2025-04" db="UniProtKB">
        <authorList>
            <consortium name="RefSeq"/>
        </authorList>
    </citation>
    <scope>IDENTIFICATION</scope>
    <source>
        <tissue evidence="3 4">Fruit stalk</tissue>
    </source>
</reference>
<keyword evidence="2" id="KW-1185">Reference proteome</keyword>
<dbReference type="InterPro" id="IPR013783">
    <property type="entry name" value="Ig-like_fold"/>
</dbReference>
<dbReference type="GeneID" id="111318356"/>
<dbReference type="OrthoDB" id="1729371at2759"/>
<dbReference type="PANTHER" id="PTHR43651">
    <property type="entry name" value="1,4-ALPHA-GLUCAN-BRANCHING ENZYME"/>
    <property type="match status" value="1"/>
</dbReference>
<dbReference type="InterPro" id="IPR017853">
    <property type="entry name" value="GH"/>
</dbReference>
<gene>
    <name evidence="3 4" type="primary">LOC111318356</name>
</gene>
<dbReference type="PANTHER" id="PTHR43651:SF3">
    <property type="entry name" value="1,4-ALPHA-GLUCAN-BRANCHING ENZYME"/>
    <property type="match status" value="1"/>
</dbReference>
<protein>
    <submittedName>
        <fullName evidence="3 4">1,4-alpha-glucan-branching enzyme 2-1, chloroplastic/amyloplastic-like isoform X1</fullName>
    </submittedName>
</protein>
<dbReference type="GO" id="GO:0003844">
    <property type="term" value="F:1,4-alpha-glucan branching enzyme activity"/>
    <property type="evidence" value="ECO:0007669"/>
    <property type="project" value="TreeGrafter"/>
</dbReference>
<dbReference type="GO" id="GO:0005982">
    <property type="term" value="P:starch metabolic process"/>
    <property type="evidence" value="ECO:0007669"/>
    <property type="project" value="TreeGrafter"/>
</dbReference>
<dbReference type="RefSeq" id="XP_022776911.1">
    <property type="nucleotide sequence ID" value="XM_022921176.1"/>
</dbReference>
<dbReference type="AlphaFoldDB" id="A0A6P6BIL4"/>
<feature type="domain" description="Glycosyl hydrolase family 13 catalytic" evidence="1">
    <location>
        <begin position="98"/>
        <end position="131"/>
    </location>
</feature>
<dbReference type="GO" id="GO:0005737">
    <property type="term" value="C:cytoplasm"/>
    <property type="evidence" value="ECO:0007669"/>
    <property type="project" value="TreeGrafter"/>
</dbReference>